<dbReference type="EMBL" id="UPSH01000001">
    <property type="protein sequence ID" value="VBB17620.1"/>
    <property type="molecule type" value="Genomic_DNA"/>
</dbReference>
<protein>
    <submittedName>
        <fullName evidence="1">Uncharacterized protein</fullName>
    </submittedName>
</protein>
<name>A0A5K0U735_9VIRU</name>
<sequence>MGGQEHVTFKFLSVLSGQQFYQGCYPLCETVKNICNGELCTKFRTDARDYACANNCEFTGLEEEIMMLYEDTIIKRDIYNGNSCCDTQLSQLGFFTAGSEYNVYVAPRCFAINKFILRIVGIDRRTIEQHYLEPHCASRFLLDNFRDCERSFAYDKSAFINVAHDGFEQWSSNISSAVIDYWSPDECAPKAPFGEYRRYITIGDAGWTTRAHELTHIAQSGKVSISDLMAMHLWDVAYNFNEMLIEYHCKSEEMERAYNMIAGFFRVVN</sequence>
<dbReference type="Proteomes" id="UP000594342">
    <property type="component" value="Unassembled WGS sequence"/>
</dbReference>
<evidence type="ECO:0000313" key="2">
    <source>
        <dbReference type="Proteomes" id="UP000594342"/>
    </source>
</evidence>
<evidence type="ECO:0000313" key="1">
    <source>
        <dbReference type="EMBL" id="VBB17620.1"/>
    </source>
</evidence>
<reference evidence="1 2" key="1">
    <citation type="submission" date="2018-10" db="EMBL/GenBank/DDBJ databases">
        <authorList>
            <consortium name="IHU Genomes"/>
        </authorList>
    </citation>
    <scope>NUCLEOTIDE SEQUENCE [LARGE SCALE GENOMIC DNA]</scope>
    <source>
        <strain evidence="1 2">A1</strain>
    </source>
</reference>
<gene>
    <name evidence="1" type="ORF">YASMINEVIRUS_83</name>
</gene>
<accession>A0A5K0U735</accession>
<proteinExistence type="predicted"/>
<keyword evidence="2" id="KW-1185">Reference proteome</keyword>
<comment type="caution">
    <text evidence="1">The sequence shown here is derived from an EMBL/GenBank/DDBJ whole genome shotgun (WGS) entry which is preliminary data.</text>
</comment>
<organism evidence="1 2">
    <name type="scientific">Yasminevirus sp. GU-2018</name>
    <dbReference type="NCBI Taxonomy" id="2420051"/>
    <lineage>
        <taxon>Viruses</taxon>
        <taxon>Varidnaviria</taxon>
        <taxon>Bamfordvirae</taxon>
        <taxon>Nucleocytoviricota</taxon>
        <taxon>Megaviricetes</taxon>
        <taxon>Imitervirales</taxon>
        <taxon>Mimiviridae</taxon>
        <taxon>Klosneuvirinae</taxon>
        <taxon>Yasminevirus</taxon>
        <taxon>Yasminevirus saudimassiliense</taxon>
    </lineage>
</organism>